<dbReference type="PROSITE" id="PS51094">
    <property type="entry name" value="PTS_EIIA_TYPE_2"/>
    <property type="match status" value="1"/>
</dbReference>
<keyword evidence="3" id="KW-0963">Cytoplasm</keyword>
<accession>A0A6J6C9R2</accession>
<reference evidence="12" key="1">
    <citation type="submission" date="2020-05" db="EMBL/GenBank/DDBJ databases">
        <authorList>
            <person name="Chiriac C."/>
            <person name="Salcher M."/>
            <person name="Ghai R."/>
            <person name="Kavagutti S V."/>
        </authorList>
    </citation>
    <scope>NUCLEOTIDE SEQUENCE</scope>
</reference>
<dbReference type="InterPro" id="IPR002178">
    <property type="entry name" value="PTS_EIIA_type-2_dom"/>
</dbReference>
<keyword evidence="7" id="KW-0418">Kinase</keyword>
<evidence type="ECO:0000256" key="10">
    <source>
        <dbReference type="ARBA" id="ARBA00042072"/>
    </source>
</evidence>
<evidence type="ECO:0000256" key="5">
    <source>
        <dbReference type="ARBA" id="ARBA00022679"/>
    </source>
</evidence>
<organism evidence="12">
    <name type="scientific">freshwater metagenome</name>
    <dbReference type="NCBI Taxonomy" id="449393"/>
    <lineage>
        <taxon>unclassified sequences</taxon>
        <taxon>metagenomes</taxon>
        <taxon>ecological metagenomes</taxon>
    </lineage>
</organism>
<evidence type="ECO:0000256" key="2">
    <source>
        <dbReference type="ARBA" id="ARBA00022448"/>
    </source>
</evidence>
<dbReference type="GO" id="GO:0016301">
    <property type="term" value="F:kinase activity"/>
    <property type="evidence" value="ECO:0007669"/>
    <property type="project" value="UniProtKB-KW"/>
</dbReference>
<evidence type="ECO:0000256" key="9">
    <source>
        <dbReference type="ARBA" id="ARBA00041175"/>
    </source>
</evidence>
<dbReference type="AlphaFoldDB" id="A0A6J6C9R2"/>
<dbReference type="GO" id="GO:0009401">
    <property type="term" value="P:phosphoenolpyruvate-dependent sugar phosphotransferase system"/>
    <property type="evidence" value="ECO:0007669"/>
    <property type="project" value="UniProtKB-KW"/>
</dbReference>
<proteinExistence type="predicted"/>
<feature type="domain" description="PTS EIIA type-2" evidence="11">
    <location>
        <begin position="6"/>
        <end position="147"/>
    </location>
</feature>
<keyword evidence="4" id="KW-0597">Phosphoprotein</keyword>
<comment type="function">
    <text evidence="8">The phosphoenolpyruvate-dependent sugar phosphotransferase system (sugar PTS), a major carbohydrate active transport system, catalyzes the phosphorylation of incoming sugar substrates concomitantly with their translocation across the cell membrane. The enzyme II UlaABC PTS system is involved in ascorbate transport.</text>
</comment>
<dbReference type="InterPro" id="IPR051351">
    <property type="entry name" value="Ascorbate-PTS_EIIA_comp"/>
</dbReference>
<dbReference type="PANTHER" id="PTHR36203">
    <property type="entry name" value="ASCORBATE-SPECIFIC PTS SYSTEM EIIA COMPONENT"/>
    <property type="match status" value="1"/>
</dbReference>
<keyword evidence="6" id="KW-0598">Phosphotransferase system</keyword>
<dbReference type="Gene3D" id="3.40.930.10">
    <property type="entry name" value="Mannitol-specific EII, Chain A"/>
    <property type="match status" value="1"/>
</dbReference>
<evidence type="ECO:0000256" key="8">
    <source>
        <dbReference type="ARBA" id="ARBA00037387"/>
    </source>
</evidence>
<evidence type="ECO:0000256" key="6">
    <source>
        <dbReference type="ARBA" id="ARBA00022683"/>
    </source>
</evidence>
<dbReference type="PANTHER" id="PTHR36203:SF1">
    <property type="entry name" value="ASCORBATE-SPECIFIC PTS SYSTEM EIIA COMPONENT"/>
    <property type="match status" value="1"/>
</dbReference>
<gene>
    <name evidence="12" type="ORF">UFOPK1537_00036</name>
</gene>
<sequence length="147" mass="15562">MTLLASSFGPDSLAIVETIGNRTEAIELSGQLLERSGRVNTEYIASMLAAVEKFGPYIVIAPGIALAHGKSEDGVIETGLSLLVIREPLPFGHEHNDPVSLVFGLAAKDHGSHVELMGELAEFLGNQANVNSLIQAADLSELRSLLS</sequence>
<evidence type="ECO:0000256" key="4">
    <source>
        <dbReference type="ARBA" id="ARBA00022553"/>
    </source>
</evidence>
<dbReference type="EMBL" id="CAEZSX010000002">
    <property type="protein sequence ID" value="CAB4546898.1"/>
    <property type="molecule type" value="Genomic_DNA"/>
</dbReference>
<keyword evidence="2" id="KW-0813">Transport</keyword>
<dbReference type="GO" id="GO:0005737">
    <property type="term" value="C:cytoplasm"/>
    <property type="evidence" value="ECO:0007669"/>
    <property type="project" value="UniProtKB-SubCell"/>
</dbReference>
<evidence type="ECO:0000259" key="11">
    <source>
        <dbReference type="PROSITE" id="PS51094"/>
    </source>
</evidence>
<dbReference type="CDD" id="cd00211">
    <property type="entry name" value="PTS_IIA_fru"/>
    <property type="match status" value="1"/>
</dbReference>
<evidence type="ECO:0000313" key="12">
    <source>
        <dbReference type="EMBL" id="CAB4546898.1"/>
    </source>
</evidence>
<protein>
    <recommendedName>
        <fullName evidence="9">Ascorbate-specific PTS system EIIA component</fullName>
    </recommendedName>
    <alternativeName>
        <fullName evidence="10">Ascorbate-specific phosphotransferase enzyme IIA component</fullName>
    </alternativeName>
</protein>
<evidence type="ECO:0000256" key="1">
    <source>
        <dbReference type="ARBA" id="ARBA00004496"/>
    </source>
</evidence>
<evidence type="ECO:0000256" key="7">
    <source>
        <dbReference type="ARBA" id="ARBA00022777"/>
    </source>
</evidence>
<dbReference type="Pfam" id="PF00359">
    <property type="entry name" value="PTS_EIIA_2"/>
    <property type="match status" value="1"/>
</dbReference>
<keyword evidence="5" id="KW-0808">Transferase</keyword>
<dbReference type="SUPFAM" id="SSF55804">
    <property type="entry name" value="Phoshotransferase/anion transport protein"/>
    <property type="match status" value="1"/>
</dbReference>
<dbReference type="InterPro" id="IPR016152">
    <property type="entry name" value="PTrfase/Anion_transptr"/>
</dbReference>
<name>A0A6J6C9R2_9ZZZZ</name>
<comment type="subcellular location">
    <subcellularLocation>
        <location evidence="1">Cytoplasm</location>
    </subcellularLocation>
</comment>
<evidence type="ECO:0000256" key="3">
    <source>
        <dbReference type="ARBA" id="ARBA00022490"/>
    </source>
</evidence>